<dbReference type="GO" id="GO:0006260">
    <property type="term" value="P:DNA replication"/>
    <property type="evidence" value="ECO:0007669"/>
    <property type="project" value="UniProtKB-KW"/>
</dbReference>
<dbReference type="SUPFAM" id="SSF89550">
    <property type="entry name" value="PHP domain-like"/>
    <property type="match status" value="1"/>
</dbReference>
<evidence type="ECO:0000256" key="2">
    <source>
        <dbReference type="ARBA" id="ARBA00009496"/>
    </source>
</evidence>
<dbReference type="EC" id="2.7.7.7" evidence="3"/>
<dbReference type="Gene3D" id="3.20.20.140">
    <property type="entry name" value="Metal-dependent hydrolases"/>
    <property type="match status" value="1"/>
</dbReference>
<dbReference type="EMBL" id="PDOD01000002">
    <property type="protein sequence ID" value="PYZ93743.1"/>
    <property type="molecule type" value="Genomic_DNA"/>
</dbReference>
<evidence type="ECO:0000313" key="12">
    <source>
        <dbReference type="EMBL" id="PYZ93743.1"/>
    </source>
</evidence>
<dbReference type="Proteomes" id="UP000248214">
    <property type="component" value="Unassembled WGS sequence"/>
</dbReference>
<dbReference type="CDD" id="cd04485">
    <property type="entry name" value="DnaE_OBF"/>
    <property type="match status" value="1"/>
</dbReference>
<evidence type="ECO:0000256" key="7">
    <source>
        <dbReference type="ARBA" id="ARBA00022705"/>
    </source>
</evidence>
<dbReference type="InterPro" id="IPR016195">
    <property type="entry name" value="Pol/histidinol_Pase-like"/>
</dbReference>
<dbReference type="InterPro" id="IPR012340">
    <property type="entry name" value="NA-bd_OB-fold"/>
</dbReference>
<dbReference type="Gene3D" id="1.10.10.1600">
    <property type="entry name" value="Bacterial DNA polymerase III alpha subunit, thumb domain"/>
    <property type="match status" value="1"/>
</dbReference>
<dbReference type="AlphaFoldDB" id="A0A323TM73"/>
<proteinExistence type="inferred from homology"/>
<comment type="function">
    <text evidence="9">DNA polymerase III is a complex, multichain enzyme responsible for most of the replicative synthesis in bacteria. This DNA polymerase also exhibits 3' to 5' exonuclease activity. The alpha chain is the DNA polymerase.</text>
</comment>
<dbReference type="PANTHER" id="PTHR32294">
    <property type="entry name" value="DNA POLYMERASE III SUBUNIT ALPHA"/>
    <property type="match status" value="1"/>
</dbReference>
<dbReference type="InterPro" id="IPR003141">
    <property type="entry name" value="Pol/His_phosphatase_N"/>
</dbReference>
<keyword evidence="13" id="KW-1185">Reference proteome</keyword>
<evidence type="ECO:0000256" key="5">
    <source>
        <dbReference type="ARBA" id="ARBA00022679"/>
    </source>
</evidence>
<dbReference type="OrthoDB" id="9803237at2"/>
<evidence type="ECO:0000256" key="1">
    <source>
        <dbReference type="ARBA" id="ARBA00004496"/>
    </source>
</evidence>
<dbReference type="Gene3D" id="1.10.150.870">
    <property type="match status" value="1"/>
</dbReference>
<comment type="catalytic activity">
    <reaction evidence="10">
        <text>DNA(n) + a 2'-deoxyribonucleoside 5'-triphosphate = DNA(n+1) + diphosphate</text>
        <dbReference type="Rhea" id="RHEA:22508"/>
        <dbReference type="Rhea" id="RHEA-COMP:17339"/>
        <dbReference type="Rhea" id="RHEA-COMP:17340"/>
        <dbReference type="ChEBI" id="CHEBI:33019"/>
        <dbReference type="ChEBI" id="CHEBI:61560"/>
        <dbReference type="ChEBI" id="CHEBI:173112"/>
        <dbReference type="EC" id="2.7.7.7"/>
    </reaction>
</comment>
<dbReference type="GO" id="GO:0005737">
    <property type="term" value="C:cytoplasm"/>
    <property type="evidence" value="ECO:0007669"/>
    <property type="project" value="UniProtKB-SubCell"/>
</dbReference>
<dbReference type="InterPro" id="IPR040982">
    <property type="entry name" value="DNA_pol3_finger"/>
</dbReference>
<dbReference type="InterPro" id="IPR004013">
    <property type="entry name" value="PHP_dom"/>
</dbReference>
<dbReference type="Pfam" id="PF07733">
    <property type="entry name" value="DNA_pol3_alpha"/>
    <property type="match status" value="1"/>
</dbReference>
<dbReference type="Pfam" id="PF02811">
    <property type="entry name" value="PHP"/>
    <property type="match status" value="1"/>
</dbReference>
<evidence type="ECO:0000259" key="11">
    <source>
        <dbReference type="SMART" id="SM00481"/>
    </source>
</evidence>
<dbReference type="InterPro" id="IPR004805">
    <property type="entry name" value="DnaE2/DnaE/PolC"/>
</dbReference>
<evidence type="ECO:0000256" key="3">
    <source>
        <dbReference type="ARBA" id="ARBA00012417"/>
    </source>
</evidence>
<reference evidence="12 13" key="1">
    <citation type="submission" date="2017-10" db="EMBL/GenBank/DDBJ databases">
        <title>Bacillus sp. nov., a halophilic bacterium isolated from a Keqin Lake.</title>
        <authorList>
            <person name="Wang H."/>
        </authorList>
    </citation>
    <scope>NUCLEOTIDE SEQUENCE [LARGE SCALE GENOMIC DNA]</scope>
    <source>
        <strain evidence="12 13">KQ-12</strain>
    </source>
</reference>
<accession>A0A323TM73</accession>
<comment type="similarity">
    <text evidence="2">Belongs to the DNA polymerase type-C family. DnaE subfamily.</text>
</comment>
<evidence type="ECO:0000256" key="6">
    <source>
        <dbReference type="ARBA" id="ARBA00022695"/>
    </source>
</evidence>
<gene>
    <name evidence="12" type="ORF">CR194_11355</name>
</gene>
<evidence type="ECO:0000256" key="4">
    <source>
        <dbReference type="ARBA" id="ARBA00019114"/>
    </source>
</evidence>
<dbReference type="Pfam" id="PF01336">
    <property type="entry name" value="tRNA_anti-codon"/>
    <property type="match status" value="1"/>
</dbReference>
<evidence type="ECO:0000256" key="9">
    <source>
        <dbReference type="ARBA" id="ARBA00025611"/>
    </source>
</evidence>
<dbReference type="NCBIfam" id="NF004226">
    <property type="entry name" value="PRK05673.1"/>
    <property type="match status" value="1"/>
</dbReference>
<dbReference type="RefSeq" id="WP_110609775.1">
    <property type="nucleotide sequence ID" value="NZ_PDOD01000002.1"/>
</dbReference>
<dbReference type="NCBIfam" id="TIGR00594">
    <property type="entry name" value="polc"/>
    <property type="match status" value="1"/>
</dbReference>
<dbReference type="PANTHER" id="PTHR32294:SF0">
    <property type="entry name" value="DNA POLYMERASE III SUBUNIT ALPHA"/>
    <property type="match status" value="1"/>
</dbReference>
<dbReference type="GO" id="GO:0008408">
    <property type="term" value="F:3'-5' exonuclease activity"/>
    <property type="evidence" value="ECO:0007669"/>
    <property type="project" value="InterPro"/>
</dbReference>
<dbReference type="Pfam" id="PF17657">
    <property type="entry name" value="DNA_pol3_finger"/>
    <property type="match status" value="1"/>
</dbReference>
<sequence>MNYVHLHVHSEFSLLQSAAKIKDLVREAVTLNFSSIAITDVDAMHGIIPFYKECLEQGIKPIIGVELAVARSVLSEREHAPYRLLFLAKNNQGYRDLLTLTSRAQTKEKALNPYITFQEMMTHLSDVFVISPFEQGEIQQLVETGSSNEANELLKQLQSFAGKENVYIEIQNHWRKKERERLLALRTWLNDKQFPVVASNHVHFIHKNQVDAHRVLQAIRAGERLSSMSDEVTCEEYSLKSEEEMREVFPSWIEALEESGRIAEKCHVEIDLGKPVLPHFPVPKESSSHQYLKDICERGLYERYSSPSDEVRNRLDFELKVISDMNYEDYFLIVADFMKYAHEQKILTGPGRGSAAGSLVAYVLKITNVDPIKYGLLFERFLNPERVSMPDIDIDFSDQQRDEVIQYVARKYGKNHVAQIVTFGTLAAKAALRDSGKALSVEATKIDRVAKLIPSRPNIRLRDAVKENTTLKEMIANDEELIEWFRIAENIEGLPRHTSIHAAGVVISKEPLTEVVPLQMGNDGLYLTQFPMGDLENIGLLKMDFLGLRNLSFIDRVLRLILKNRGEAVSINNLPPYDEKTFRMLGEGDTSGIFQLESSGMKSVLRRLKPTHFEDIVAVNALYRPGPMDNIPAYIARKHGEKPVSYPHPDLEKILKPTYGVMIYQEQIMQVASKMAGFSLGEADVLRRAVGKKKREVLEETRAQFVEGAKRKGYSFSESEIVYDLIVQFADYGFNRSHAVAYSMISYQLAYLKANFPLEFLSGLMDMSIHHQDKLSEYISEAKRKGIDVDGPSILHSEALFTVKDHTIWIGLASLKNIGFQAVDIITEERKKAPFASLFDLCARIPTKFLPRRALEALTFTGALDDFKVDRAVLLASIDDAMDFGAKEREKAERGQAPLFFEEEHEPRYTDVAPLSDQDRLRYEKEVLGFYASGHPIEQEREMLDSYGRSMIAEINEEAEERKMVRIAGLVEESRVIQTKKKEQMAFLRMSDDTGEVEVTIFPKPFQKFQTKIQKDELLFVEGRLQEHKGANKILLDKCITVEELKRKQQERNQPVLYLYITNLHERDGTLDKLKRYLQDTPGEVAVVLKYESNKKAIRLSEMWNVASNDSFILKIKGLLGNKNVFLKKPRV</sequence>
<organism evidence="12 13">
    <name type="scientific">Salipaludibacillus keqinensis</name>
    <dbReference type="NCBI Taxonomy" id="2045207"/>
    <lineage>
        <taxon>Bacteria</taxon>
        <taxon>Bacillati</taxon>
        <taxon>Bacillota</taxon>
        <taxon>Bacilli</taxon>
        <taxon>Bacillales</taxon>
        <taxon>Bacillaceae</taxon>
    </lineage>
</organism>
<evidence type="ECO:0000313" key="13">
    <source>
        <dbReference type="Proteomes" id="UP000248214"/>
    </source>
</evidence>
<dbReference type="InterPro" id="IPR041931">
    <property type="entry name" value="DNA_pol3_alpha_thumb_dom"/>
</dbReference>
<dbReference type="SMART" id="SM00481">
    <property type="entry name" value="POLIIIAc"/>
    <property type="match status" value="1"/>
</dbReference>
<keyword evidence="5" id="KW-0808">Transferase</keyword>
<dbReference type="GO" id="GO:0003887">
    <property type="term" value="F:DNA-directed DNA polymerase activity"/>
    <property type="evidence" value="ECO:0007669"/>
    <property type="project" value="UniProtKB-KW"/>
</dbReference>
<dbReference type="Pfam" id="PF14579">
    <property type="entry name" value="HHH_6"/>
    <property type="match status" value="1"/>
</dbReference>
<comment type="caution">
    <text evidence="12">The sequence shown here is derived from an EMBL/GenBank/DDBJ whole genome shotgun (WGS) entry which is preliminary data.</text>
</comment>
<keyword evidence="6" id="KW-0548">Nucleotidyltransferase</keyword>
<keyword evidence="8" id="KW-0239">DNA-directed DNA polymerase</keyword>
<keyword evidence="7" id="KW-0235">DNA replication</keyword>
<evidence type="ECO:0000256" key="10">
    <source>
        <dbReference type="ARBA" id="ARBA00049244"/>
    </source>
</evidence>
<dbReference type="Gene3D" id="2.40.50.140">
    <property type="entry name" value="Nucleic acid-binding proteins"/>
    <property type="match status" value="1"/>
</dbReference>
<name>A0A323TM73_9BACI</name>
<feature type="domain" description="Polymerase/histidinol phosphatase N-terminal" evidence="11">
    <location>
        <begin position="4"/>
        <end position="71"/>
    </location>
</feature>
<dbReference type="InterPro" id="IPR029460">
    <property type="entry name" value="DNAPol_HHH"/>
</dbReference>
<dbReference type="InterPro" id="IPR004365">
    <property type="entry name" value="NA-bd_OB_tRNA"/>
</dbReference>
<evidence type="ECO:0000256" key="8">
    <source>
        <dbReference type="ARBA" id="ARBA00022932"/>
    </source>
</evidence>
<comment type="subcellular location">
    <subcellularLocation>
        <location evidence="1">Cytoplasm</location>
    </subcellularLocation>
</comment>
<dbReference type="InterPro" id="IPR011708">
    <property type="entry name" value="DNA_pol3_alpha_NTPase_dom"/>
</dbReference>
<protein>
    <recommendedName>
        <fullName evidence="4">DNA polymerase III subunit alpha</fullName>
        <ecNumber evidence="3">2.7.7.7</ecNumber>
    </recommendedName>
</protein>
<dbReference type="GO" id="GO:0003676">
    <property type="term" value="F:nucleic acid binding"/>
    <property type="evidence" value="ECO:0007669"/>
    <property type="project" value="InterPro"/>
</dbReference>